<feature type="region of interest" description="Disordered" evidence="1">
    <location>
        <begin position="137"/>
        <end position="159"/>
    </location>
</feature>
<evidence type="ECO:0000256" key="1">
    <source>
        <dbReference type="SAM" id="MobiDB-lite"/>
    </source>
</evidence>
<keyword evidence="2" id="KW-0732">Signal</keyword>
<evidence type="ECO:0000313" key="4">
    <source>
        <dbReference type="Proteomes" id="UP000316598"/>
    </source>
</evidence>
<evidence type="ECO:0000313" key="3">
    <source>
        <dbReference type="EMBL" id="TWT51436.1"/>
    </source>
</evidence>
<sequence length="238" mass="26146" precursor="true">MQKLLSLSMVAVLFAMASIASADDATTQKTKLETDAETQTPPSSIDFGRELGVSLQALSHLGRSIEDAQEEADPICIASAANILAVAESLSDGKKASLTSEQLWDEAILLAEMRKSSTELAALAKMTSGEKAADLMERSESAKTGEQAAAKADEAGETSRELDGDLHVINRSHDWVRIYVDGRYLGRIGPHQSGEVHLHDAHHLVGRGQYGHYWHEDIHGHRHHYDWVLRDPHDPHHH</sequence>
<dbReference type="Proteomes" id="UP000316598">
    <property type="component" value="Unassembled WGS sequence"/>
</dbReference>
<gene>
    <name evidence="3" type="ORF">Pla22_42140</name>
</gene>
<dbReference type="AlphaFoldDB" id="A0A5C5WKW7"/>
<accession>A0A5C5WKW7</accession>
<protein>
    <recommendedName>
        <fullName evidence="5">Secreted protein</fullName>
    </recommendedName>
</protein>
<dbReference type="RefSeq" id="WP_146516484.1">
    <property type="nucleotide sequence ID" value="NZ_SJPI01000002.1"/>
</dbReference>
<feature type="signal peptide" evidence="2">
    <location>
        <begin position="1"/>
        <end position="22"/>
    </location>
</feature>
<proteinExistence type="predicted"/>
<feature type="chain" id="PRO_5023147901" description="Secreted protein" evidence="2">
    <location>
        <begin position="23"/>
        <end position="238"/>
    </location>
</feature>
<keyword evidence="4" id="KW-1185">Reference proteome</keyword>
<evidence type="ECO:0008006" key="5">
    <source>
        <dbReference type="Google" id="ProtNLM"/>
    </source>
</evidence>
<reference evidence="3 4" key="1">
    <citation type="submission" date="2019-02" db="EMBL/GenBank/DDBJ databases">
        <title>Deep-cultivation of Planctomycetes and their phenomic and genomic characterization uncovers novel biology.</title>
        <authorList>
            <person name="Wiegand S."/>
            <person name="Jogler M."/>
            <person name="Boedeker C."/>
            <person name="Pinto D."/>
            <person name="Vollmers J."/>
            <person name="Rivas-Marin E."/>
            <person name="Kohn T."/>
            <person name="Peeters S.H."/>
            <person name="Heuer A."/>
            <person name="Rast P."/>
            <person name="Oberbeckmann S."/>
            <person name="Bunk B."/>
            <person name="Jeske O."/>
            <person name="Meyerdierks A."/>
            <person name="Storesund J.E."/>
            <person name="Kallscheuer N."/>
            <person name="Luecker S."/>
            <person name="Lage O.M."/>
            <person name="Pohl T."/>
            <person name="Merkel B.J."/>
            <person name="Hornburger P."/>
            <person name="Mueller R.-W."/>
            <person name="Bruemmer F."/>
            <person name="Labrenz M."/>
            <person name="Spormann A.M."/>
            <person name="Op Den Camp H."/>
            <person name="Overmann J."/>
            <person name="Amann R."/>
            <person name="Jetten M.S.M."/>
            <person name="Mascher T."/>
            <person name="Medema M.H."/>
            <person name="Devos D.P."/>
            <person name="Kaster A.-K."/>
            <person name="Ovreas L."/>
            <person name="Rohde M."/>
            <person name="Galperin M.Y."/>
            <person name="Jogler C."/>
        </authorList>
    </citation>
    <scope>NUCLEOTIDE SEQUENCE [LARGE SCALE GENOMIC DNA]</scope>
    <source>
        <strain evidence="3 4">Pla22</strain>
    </source>
</reference>
<evidence type="ECO:0000256" key="2">
    <source>
        <dbReference type="SAM" id="SignalP"/>
    </source>
</evidence>
<comment type="caution">
    <text evidence="3">The sequence shown here is derived from an EMBL/GenBank/DDBJ whole genome shotgun (WGS) entry which is preliminary data.</text>
</comment>
<name>A0A5C5WKW7_9BACT</name>
<organism evidence="3 4">
    <name type="scientific">Rubripirellula amarantea</name>
    <dbReference type="NCBI Taxonomy" id="2527999"/>
    <lineage>
        <taxon>Bacteria</taxon>
        <taxon>Pseudomonadati</taxon>
        <taxon>Planctomycetota</taxon>
        <taxon>Planctomycetia</taxon>
        <taxon>Pirellulales</taxon>
        <taxon>Pirellulaceae</taxon>
        <taxon>Rubripirellula</taxon>
    </lineage>
</organism>
<dbReference type="EMBL" id="SJPI01000002">
    <property type="protein sequence ID" value="TWT51436.1"/>
    <property type="molecule type" value="Genomic_DNA"/>
</dbReference>
<dbReference type="OrthoDB" id="268175at2"/>